<proteinExistence type="predicted"/>
<accession>A0AAV0L7Z7</accession>
<feature type="non-terminal residue" evidence="1">
    <location>
        <position position="1"/>
    </location>
</feature>
<dbReference type="EMBL" id="CAMGYJ010000006">
    <property type="protein sequence ID" value="CAI0429446.1"/>
    <property type="molecule type" value="Genomic_DNA"/>
</dbReference>
<evidence type="ECO:0000313" key="2">
    <source>
        <dbReference type="Proteomes" id="UP001154282"/>
    </source>
</evidence>
<dbReference type="AlphaFoldDB" id="A0AAV0L7Z7"/>
<gene>
    <name evidence="1" type="ORF">LITE_LOCUS22143</name>
</gene>
<comment type="caution">
    <text evidence="1">The sequence shown here is derived from an EMBL/GenBank/DDBJ whole genome shotgun (WGS) entry which is preliminary data.</text>
</comment>
<reference evidence="1" key="1">
    <citation type="submission" date="2022-08" db="EMBL/GenBank/DDBJ databases">
        <authorList>
            <person name="Gutierrez-Valencia J."/>
        </authorList>
    </citation>
    <scope>NUCLEOTIDE SEQUENCE</scope>
</reference>
<sequence>TLLRTNPTSSPLHYPSRQIHLFSLFPAFSRNSQNPTSSTLASDTHLAGGFAQAGHLVARADAPLVAGEDDWKRSFINLALPYR</sequence>
<dbReference type="Proteomes" id="UP001154282">
    <property type="component" value="Unassembled WGS sequence"/>
</dbReference>
<feature type="non-terminal residue" evidence="1">
    <location>
        <position position="83"/>
    </location>
</feature>
<keyword evidence="2" id="KW-1185">Reference proteome</keyword>
<organism evidence="1 2">
    <name type="scientific">Linum tenue</name>
    <dbReference type="NCBI Taxonomy" id="586396"/>
    <lineage>
        <taxon>Eukaryota</taxon>
        <taxon>Viridiplantae</taxon>
        <taxon>Streptophyta</taxon>
        <taxon>Embryophyta</taxon>
        <taxon>Tracheophyta</taxon>
        <taxon>Spermatophyta</taxon>
        <taxon>Magnoliopsida</taxon>
        <taxon>eudicotyledons</taxon>
        <taxon>Gunneridae</taxon>
        <taxon>Pentapetalae</taxon>
        <taxon>rosids</taxon>
        <taxon>fabids</taxon>
        <taxon>Malpighiales</taxon>
        <taxon>Linaceae</taxon>
        <taxon>Linum</taxon>
    </lineage>
</organism>
<protein>
    <submittedName>
        <fullName evidence="1">Uncharacterized protein</fullName>
    </submittedName>
</protein>
<evidence type="ECO:0000313" key="1">
    <source>
        <dbReference type="EMBL" id="CAI0429446.1"/>
    </source>
</evidence>
<name>A0AAV0L7Z7_9ROSI</name>